<evidence type="ECO:0000313" key="6">
    <source>
        <dbReference type="EMBL" id="KAF7346246.1"/>
    </source>
</evidence>
<dbReference type="Proteomes" id="UP000623467">
    <property type="component" value="Unassembled WGS sequence"/>
</dbReference>
<feature type="active site" evidence="3">
    <location>
        <position position="225"/>
    </location>
</feature>
<dbReference type="GO" id="GO:0016787">
    <property type="term" value="F:hydrolase activity"/>
    <property type="evidence" value="ECO:0007669"/>
    <property type="project" value="UniProtKB-KW"/>
</dbReference>
<keyword evidence="4" id="KW-0812">Transmembrane</keyword>
<evidence type="ECO:0000256" key="4">
    <source>
        <dbReference type="SAM" id="Phobius"/>
    </source>
</evidence>
<dbReference type="InterPro" id="IPR013094">
    <property type="entry name" value="AB_hydrolase_3"/>
</dbReference>
<dbReference type="InterPro" id="IPR050300">
    <property type="entry name" value="GDXG_lipolytic_enzyme"/>
</dbReference>
<dbReference type="PROSITE" id="PS01174">
    <property type="entry name" value="LIPASE_GDXG_SER"/>
    <property type="match status" value="1"/>
</dbReference>
<proteinExistence type="inferred from homology"/>
<sequence>MAFAFRHQPLKALYLTSAIIFLLFVRIPIWTIQYIFPFGRPRRQWSLGRSLIVSCLGVFLNILYSTSLLPSPPIEKLAKDGADAGFVWIEATPSLIHGDVSEKARKNGVEAVRTGGFWFGERGADGKAGQKAGPDELVFYHFHGGGFVMGTSDPSTSANKVLFSGLLQHTKVRRVFALEYRLSSAPPFGSRNPFPAALIDSIAGYRYLVEDVGFNPSNIIISGDSAGGNLAYALTRYISTDGGHGLPNAGALLLLSPTVDWADTHIGADSSMRRNSRTDFVLPIFTSRFTYHALRGNLPDDEIATNSWISPGSLKIAHPRGIFTAFPKTFIISGSVEMTLDPMQTLRDRMVEDMGKDLVRYLEVPESTHDFMTQTWHEPERTDTLKEVGNWVDSL</sequence>
<dbReference type="OrthoDB" id="2152029at2759"/>
<keyword evidence="4" id="KW-0472">Membrane</keyword>
<dbReference type="PANTHER" id="PTHR48081">
    <property type="entry name" value="AB HYDROLASE SUPERFAMILY PROTEIN C4A8.06C"/>
    <property type="match status" value="1"/>
</dbReference>
<comment type="caution">
    <text evidence="6">The sequence shown here is derived from an EMBL/GenBank/DDBJ whole genome shotgun (WGS) entry which is preliminary data.</text>
</comment>
<evidence type="ECO:0000256" key="1">
    <source>
        <dbReference type="ARBA" id="ARBA00010515"/>
    </source>
</evidence>
<dbReference type="EMBL" id="JACAZH010000019">
    <property type="protein sequence ID" value="KAF7346246.1"/>
    <property type="molecule type" value="Genomic_DNA"/>
</dbReference>
<keyword evidence="2 6" id="KW-0378">Hydrolase</keyword>
<keyword evidence="4" id="KW-1133">Transmembrane helix</keyword>
<gene>
    <name evidence="6" type="ORF">MSAN_01851700</name>
</gene>
<comment type="similarity">
    <text evidence="1">Belongs to the 'GDXG' lipolytic enzyme family.</text>
</comment>
<evidence type="ECO:0000256" key="3">
    <source>
        <dbReference type="PROSITE-ProRule" id="PRU10038"/>
    </source>
</evidence>
<protein>
    <submittedName>
        <fullName evidence="6">Alpha/beta-hydrolase</fullName>
    </submittedName>
</protein>
<dbReference type="Pfam" id="PF07859">
    <property type="entry name" value="Abhydrolase_3"/>
    <property type="match status" value="1"/>
</dbReference>
<dbReference type="Gene3D" id="3.40.50.1820">
    <property type="entry name" value="alpha/beta hydrolase"/>
    <property type="match status" value="1"/>
</dbReference>
<organism evidence="6 7">
    <name type="scientific">Mycena sanguinolenta</name>
    <dbReference type="NCBI Taxonomy" id="230812"/>
    <lineage>
        <taxon>Eukaryota</taxon>
        <taxon>Fungi</taxon>
        <taxon>Dikarya</taxon>
        <taxon>Basidiomycota</taxon>
        <taxon>Agaricomycotina</taxon>
        <taxon>Agaricomycetes</taxon>
        <taxon>Agaricomycetidae</taxon>
        <taxon>Agaricales</taxon>
        <taxon>Marasmiineae</taxon>
        <taxon>Mycenaceae</taxon>
        <taxon>Mycena</taxon>
    </lineage>
</organism>
<evidence type="ECO:0000313" key="7">
    <source>
        <dbReference type="Proteomes" id="UP000623467"/>
    </source>
</evidence>
<keyword evidence="7" id="KW-1185">Reference proteome</keyword>
<feature type="domain" description="Alpha/beta hydrolase fold-3" evidence="5">
    <location>
        <begin position="140"/>
        <end position="372"/>
    </location>
</feature>
<reference evidence="6" key="1">
    <citation type="submission" date="2020-05" db="EMBL/GenBank/DDBJ databases">
        <title>Mycena genomes resolve the evolution of fungal bioluminescence.</title>
        <authorList>
            <person name="Tsai I.J."/>
        </authorList>
    </citation>
    <scope>NUCLEOTIDE SEQUENCE</scope>
    <source>
        <strain evidence="6">160909Yilan</strain>
    </source>
</reference>
<name>A0A8H6XTD7_9AGAR</name>
<dbReference type="InterPro" id="IPR033140">
    <property type="entry name" value="Lipase_GDXG_put_SER_AS"/>
</dbReference>
<dbReference type="InterPro" id="IPR029058">
    <property type="entry name" value="AB_hydrolase_fold"/>
</dbReference>
<dbReference type="SUPFAM" id="SSF53474">
    <property type="entry name" value="alpha/beta-Hydrolases"/>
    <property type="match status" value="1"/>
</dbReference>
<feature type="transmembrane region" description="Helical" evidence="4">
    <location>
        <begin position="12"/>
        <end position="35"/>
    </location>
</feature>
<accession>A0A8H6XTD7</accession>
<dbReference type="AlphaFoldDB" id="A0A8H6XTD7"/>
<evidence type="ECO:0000259" key="5">
    <source>
        <dbReference type="Pfam" id="PF07859"/>
    </source>
</evidence>
<dbReference type="PANTHER" id="PTHR48081:SF26">
    <property type="entry name" value="ALPHA_BETA HYDROLASE FOLD-3 DOMAIN-CONTAINING PROTEIN"/>
    <property type="match status" value="1"/>
</dbReference>
<evidence type="ECO:0000256" key="2">
    <source>
        <dbReference type="ARBA" id="ARBA00022801"/>
    </source>
</evidence>